<dbReference type="Proteomes" id="UP000735302">
    <property type="component" value="Unassembled WGS sequence"/>
</dbReference>
<feature type="region of interest" description="Disordered" evidence="1">
    <location>
        <begin position="54"/>
        <end position="82"/>
    </location>
</feature>
<feature type="transmembrane region" description="Helical" evidence="2">
    <location>
        <begin position="14"/>
        <end position="33"/>
    </location>
</feature>
<feature type="compositionally biased region" description="Basic and acidic residues" evidence="1">
    <location>
        <begin position="72"/>
        <end position="82"/>
    </location>
</feature>
<proteinExistence type="predicted"/>
<evidence type="ECO:0000313" key="4">
    <source>
        <dbReference type="Proteomes" id="UP000735302"/>
    </source>
</evidence>
<comment type="caution">
    <text evidence="3">The sequence shown here is derived from an EMBL/GenBank/DDBJ whole genome shotgun (WGS) entry which is preliminary data.</text>
</comment>
<keyword evidence="2" id="KW-0472">Membrane</keyword>
<accession>A0AAV4DMU6</accession>
<dbReference type="EMBL" id="BLXT01008064">
    <property type="protein sequence ID" value="GFO45632.1"/>
    <property type="molecule type" value="Genomic_DNA"/>
</dbReference>
<protein>
    <submittedName>
        <fullName evidence="3">Uncharacterized protein</fullName>
    </submittedName>
</protein>
<dbReference type="AlphaFoldDB" id="A0AAV4DMU6"/>
<evidence type="ECO:0000256" key="2">
    <source>
        <dbReference type="SAM" id="Phobius"/>
    </source>
</evidence>
<evidence type="ECO:0000313" key="3">
    <source>
        <dbReference type="EMBL" id="GFO45632.1"/>
    </source>
</evidence>
<reference evidence="3 4" key="1">
    <citation type="journal article" date="2021" name="Elife">
        <title>Chloroplast acquisition without the gene transfer in kleptoplastic sea slugs, Plakobranchus ocellatus.</title>
        <authorList>
            <person name="Maeda T."/>
            <person name="Takahashi S."/>
            <person name="Yoshida T."/>
            <person name="Shimamura S."/>
            <person name="Takaki Y."/>
            <person name="Nagai Y."/>
            <person name="Toyoda A."/>
            <person name="Suzuki Y."/>
            <person name="Arimoto A."/>
            <person name="Ishii H."/>
            <person name="Satoh N."/>
            <person name="Nishiyama T."/>
            <person name="Hasebe M."/>
            <person name="Maruyama T."/>
            <person name="Minagawa J."/>
            <person name="Obokata J."/>
            <person name="Shigenobu S."/>
        </authorList>
    </citation>
    <scope>NUCLEOTIDE SEQUENCE [LARGE SCALE GENOMIC DNA]</scope>
</reference>
<name>A0AAV4DMU6_9GAST</name>
<keyword evidence="4" id="KW-1185">Reference proteome</keyword>
<keyword evidence="2" id="KW-0812">Transmembrane</keyword>
<gene>
    <name evidence="3" type="ORF">PoB_007213700</name>
</gene>
<organism evidence="3 4">
    <name type="scientific">Plakobranchus ocellatus</name>
    <dbReference type="NCBI Taxonomy" id="259542"/>
    <lineage>
        <taxon>Eukaryota</taxon>
        <taxon>Metazoa</taxon>
        <taxon>Spiralia</taxon>
        <taxon>Lophotrochozoa</taxon>
        <taxon>Mollusca</taxon>
        <taxon>Gastropoda</taxon>
        <taxon>Heterobranchia</taxon>
        <taxon>Euthyneura</taxon>
        <taxon>Panpulmonata</taxon>
        <taxon>Sacoglossa</taxon>
        <taxon>Placobranchoidea</taxon>
        <taxon>Plakobranchidae</taxon>
        <taxon>Plakobranchus</taxon>
    </lineage>
</organism>
<evidence type="ECO:0000256" key="1">
    <source>
        <dbReference type="SAM" id="MobiDB-lite"/>
    </source>
</evidence>
<keyword evidence="2" id="KW-1133">Transmembrane helix</keyword>
<sequence length="82" mass="9372">MEAYYEVLKFYKAVYRNGALILLVTLLTGLGNNMPQARGLKRKADSELVSPDWKRAKKRGQMRNRSSGLAGKKREEKKLARC</sequence>